<dbReference type="KEGG" id="erl:AOC36_04075"/>
<dbReference type="GO" id="GO:0009252">
    <property type="term" value="P:peptidoglycan biosynthetic process"/>
    <property type="evidence" value="ECO:0007669"/>
    <property type="project" value="UniProtKB-UniRule"/>
</dbReference>
<dbReference type="Pfam" id="PF08245">
    <property type="entry name" value="Mur_ligase_M"/>
    <property type="match status" value="1"/>
</dbReference>
<dbReference type="GO" id="GO:0051301">
    <property type="term" value="P:cell division"/>
    <property type="evidence" value="ECO:0007669"/>
    <property type="project" value="UniProtKB-KW"/>
</dbReference>
<keyword evidence="13 17" id="KW-0961">Cell wall biogenesis/degradation</keyword>
<dbReference type="InterPro" id="IPR005762">
    <property type="entry name" value="MurD"/>
</dbReference>
<keyword evidence="7 17" id="KW-0963">Cytoplasm</keyword>
<dbReference type="STRING" id="1514105.AOC36_04075"/>
<dbReference type="Gene3D" id="3.40.50.720">
    <property type="entry name" value="NAD(P)-binding Rossmann-like Domain"/>
    <property type="match status" value="1"/>
</dbReference>
<keyword evidence="22" id="KW-1185">Reference proteome</keyword>
<dbReference type="Gene3D" id="3.90.190.20">
    <property type="entry name" value="Mur ligase, C-terminal domain"/>
    <property type="match status" value="1"/>
</dbReference>
<evidence type="ECO:0000256" key="7">
    <source>
        <dbReference type="ARBA" id="ARBA00022490"/>
    </source>
</evidence>
<evidence type="ECO:0000256" key="17">
    <source>
        <dbReference type="HAMAP-Rule" id="MF_00639"/>
    </source>
</evidence>
<dbReference type="PANTHER" id="PTHR43692">
    <property type="entry name" value="UDP-N-ACETYLMURAMOYLALANINE--D-GLUTAMATE LIGASE"/>
    <property type="match status" value="1"/>
</dbReference>
<dbReference type="Gene3D" id="3.40.1190.10">
    <property type="entry name" value="Mur-like, catalytic domain"/>
    <property type="match status" value="1"/>
</dbReference>
<comment type="pathway">
    <text evidence="3 17 18">Cell wall biogenesis; peptidoglycan biosynthesis.</text>
</comment>
<evidence type="ECO:0000256" key="10">
    <source>
        <dbReference type="ARBA" id="ARBA00022840"/>
    </source>
</evidence>
<keyword evidence="17 18" id="KW-0131">Cell cycle</keyword>
<evidence type="ECO:0000256" key="1">
    <source>
        <dbReference type="ARBA" id="ARBA00002734"/>
    </source>
</evidence>
<dbReference type="UniPathway" id="UPA00219"/>
<keyword evidence="8 17" id="KW-0436">Ligase</keyword>
<dbReference type="GO" id="GO:0008360">
    <property type="term" value="P:regulation of cell shape"/>
    <property type="evidence" value="ECO:0007669"/>
    <property type="project" value="UniProtKB-KW"/>
</dbReference>
<evidence type="ECO:0000256" key="5">
    <source>
        <dbReference type="ARBA" id="ARBA00012212"/>
    </source>
</evidence>
<keyword evidence="17 18" id="KW-0132">Cell division</keyword>
<evidence type="ECO:0000256" key="9">
    <source>
        <dbReference type="ARBA" id="ARBA00022741"/>
    </source>
</evidence>
<evidence type="ECO:0000259" key="20">
    <source>
        <dbReference type="Pfam" id="PF08245"/>
    </source>
</evidence>
<evidence type="ECO:0000256" key="8">
    <source>
        <dbReference type="ARBA" id="ARBA00022598"/>
    </source>
</evidence>
<accession>A0A0X8GZA8</accession>
<dbReference type="RefSeq" id="WP_067631690.1">
    <property type="nucleotide sequence ID" value="NZ_CP013213.1"/>
</dbReference>
<dbReference type="GO" id="GO:0071555">
    <property type="term" value="P:cell wall organization"/>
    <property type="evidence" value="ECO:0007669"/>
    <property type="project" value="UniProtKB-KW"/>
</dbReference>
<evidence type="ECO:0000256" key="3">
    <source>
        <dbReference type="ARBA" id="ARBA00004752"/>
    </source>
</evidence>
<proteinExistence type="inferred from homology"/>
<dbReference type="InterPro" id="IPR036565">
    <property type="entry name" value="Mur-like_cat_sf"/>
</dbReference>
<evidence type="ECO:0000256" key="4">
    <source>
        <dbReference type="ARBA" id="ARBA00010416"/>
    </source>
</evidence>
<dbReference type="GO" id="GO:0005524">
    <property type="term" value="F:ATP binding"/>
    <property type="evidence" value="ECO:0007669"/>
    <property type="project" value="UniProtKB-UniRule"/>
</dbReference>
<dbReference type="PANTHER" id="PTHR43692:SF1">
    <property type="entry name" value="UDP-N-ACETYLMURAMOYLALANINE--D-GLUTAMATE LIGASE"/>
    <property type="match status" value="1"/>
</dbReference>
<organism evidence="21 22">
    <name type="scientific">Erysipelothrix larvae</name>
    <dbReference type="NCBI Taxonomy" id="1514105"/>
    <lineage>
        <taxon>Bacteria</taxon>
        <taxon>Bacillati</taxon>
        <taxon>Bacillota</taxon>
        <taxon>Erysipelotrichia</taxon>
        <taxon>Erysipelotrichales</taxon>
        <taxon>Erysipelotrichaceae</taxon>
        <taxon>Erysipelothrix</taxon>
    </lineage>
</organism>
<name>A0A0X8GZA8_9FIRM</name>
<dbReference type="GO" id="GO:0008764">
    <property type="term" value="F:UDP-N-acetylmuramoylalanine-D-glutamate ligase activity"/>
    <property type="evidence" value="ECO:0007669"/>
    <property type="project" value="UniProtKB-UniRule"/>
</dbReference>
<dbReference type="SUPFAM" id="SSF53623">
    <property type="entry name" value="MurD-like peptide ligases, catalytic domain"/>
    <property type="match status" value="1"/>
</dbReference>
<feature type="binding site" evidence="17">
    <location>
        <begin position="103"/>
        <end position="109"/>
    </location>
    <ligand>
        <name>ATP</name>
        <dbReference type="ChEBI" id="CHEBI:30616"/>
    </ligand>
</feature>
<comment type="catalytic activity">
    <reaction evidence="16 17 18">
        <text>UDP-N-acetyl-alpha-D-muramoyl-L-alanine + D-glutamate + ATP = UDP-N-acetyl-alpha-D-muramoyl-L-alanyl-D-glutamate + ADP + phosphate + H(+)</text>
        <dbReference type="Rhea" id="RHEA:16429"/>
        <dbReference type="ChEBI" id="CHEBI:15378"/>
        <dbReference type="ChEBI" id="CHEBI:29986"/>
        <dbReference type="ChEBI" id="CHEBI:30616"/>
        <dbReference type="ChEBI" id="CHEBI:43474"/>
        <dbReference type="ChEBI" id="CHEBI:83898"/>
        <dbReference type="ChEBI" id="CHEBI:83900"/>
        <dbReference type="ChEBI" id="CHEBI:456216"/>
        <dbReference type="EC" id="6.3.2.9"/>
    </reaction>
</comment>
<comment type="similarity">
    <text evidence="4 17">Belongs to the MurCDEF family.</text>
</comment>
<evidence type="ECO:0000256" key="6">
    <source>
        <dbReference type="ARBA" id="ARBA00015655"/>
    </source>
</evidence>
<evidence type="ECO:0000256" key="15">
    <source>
        <dbReference type="ARBA" id="ARBA00032324"/>
    </source>
</evidence>
<keyword evidence="11 17" id="KW-0133">Cell shape</keyword>
<dbReference type="GO" id="GO:0005737">
    <property type="term" value="C:cytoplasm"/>
    <property type="evidence" value="ECO:0007669"/>
    <property type="project" value="UniProtKB-SubCell"/>
</dbReference>
<evidence type="ECO:0000256" key="18">
    <source>
        <dbReference type="RuleBase" id="RU003664"/>
    </source>
</evidence>
<dbReference type="SUPFAM" id="SSF53244">
    <property type="entry name" value="MurD-like peptide ligases, peptide-binding domain"/>
    <property type="match status" value="1"/>
</dbReference>
<dbReference type="EC" id="6.3.2.9" evidence="5 17"/>
<dbReference type="InterPro" id="IPR013221">
    <property type="entry name" value="Mur_ligase_cen"/>
</dbReference>
<evidence type="ECO:0000256" key="11">
    <source>
        <dbReference type="ARBA" id="ARBA00022960"/>
    </source>
</evidence>
<evidence type="ECO:0000256" key="2">
    <source>
        <dbReference type="ARBA" id="ARBA00004496"/>
    </source>
</evidence>
<evidence type="ECO:0000256" key="13">
    <source>
        <dbReference type="ARBA" id="ARBA00023316"/>
    </source>
</evidence>
<evidence type="ECO:0000259" key="19">
    <source>
        <dbReference type="Pfam" id="PF02875"/>
    </source>
</evidence>
<evidence type="ECO:0000313" key="21">
    <source>
        <dbReference type="EMBL" id="AMC93177.1"/>
    </source>
</evidence>
<dbReference type="HAMAP" id="MF_00639">
    <property type="entry name" value="MurD"/>
    <property type="match status" value="1"/>
</dbReference>
<sequence>MRALVIGAARSGVGAAHLLTQQGYHVTLVSNQDFNERDDLETMGVQVILDDSETDQFDQVDLVIKNPGIPNSHPLVSRFSHVINEIELASMYNPSGKLYGISGTNGKTTTVSLLYDMFKIHDSHAIVVGNIGIPYSEIVYQEGDVSRNVALELSSFQMENLPGLKLEAYALMNLTPDHLDRYESVEAYFSVKSRFGSQAKVVVRNADDAEVMKYTQSLEVPFINVSLESKQHVYLEKGWCFYGEDRLFPCDALQLAGKHNLMNAMFAAVMAYLGGVTSDQITQALSTFKGVEHRLELVQTLHGVRYFNDSKATNPESTEKALSAFDDHQVILLAGGYDKKIPFDILANYTSKLKAIYVFGDSALSIKSVFEEAIVVETMFEALQQAHKIATEGDVVLLSPACASFDQFKDYEDRGRQFKKMVHEL</sequence>
<dbReference type="InterPro" id="IPR004101">
    <property type="entry name" value="Mur_ligase_C"/>
</dbReference>
<protein>
    <recommendedName>
        <fullName evidence="6 17">UDP-N-acetylmuramoylalanine--D-glutamate ligase</fullName>
        <ecNumber evidence="5 17">6.3.2.9</ecNumber>
    </recommendedName>
    <alternativeName>
        <fullName evidence="15 17">D-glutamic acid-adding enzyme</fullName>
    </alternativeName>
    <alternativeName>
        <fullName evidence="14 17">UDP-N-acetylmuramoyl-L-alanyl-D-glutamate synthetase</fullName>
    </alternativeName>
</protein>
<evidence type="ECO:0000256" key="14">
    <source>
        <dbReference type="ARBA" id="ARBA00030398"/>
    </source>
</evidence>
<dbReference type="Proteomes" id="UP000063781">
    <property type="component" value="Chromosome"/>
</dbReference>
<dbReference type="AlphaFoldDB" id="A0A0X8GZA8"/>
<dbReference type="Pfam" id="PF02875">
    <property type="entry name" value="Mur_ligase_C"/>
    <property type="match status" value="1"/>
</dbReference>
<keyword evidence="9 17" id="KW-0547">Nucleotide-binding</keyword>
<keyword evidence="12 17" id="KW-0573">Peptidoglycan synthesis</keyword>
<dbReference type="OrthoDB" id="9809796at2"/>
<evidence type="ECO:0000313" key="22">
    <source>
        <dbReference type="Proteomes" id="UP000063781"/>
    </source>
</evidence>
<keyword evidence="10 17" id="KW-0067">ATP-binding</keyword>
<evidence type="ECO:0000256" key="16">
    <source>
        <dbReference type="ARBA" id="ARBA00047632"/>
    </source>
</evidence>
<dbReference type="SUPFAM" id="SSF51984">
    <property type="entry name" value="MurCD N-terminal domain"/>
    <property type="match status" value="1"/>
</dbReference>
<reference evidence="21 22" key="1">
    <citation type="submission" date="2015-10" db="EMBL/GenBank/DDBJ databases">
        <title>Erysipelothrix larvae sp. LV19 isolated from the larval gut of the rhinoceros beetle, Trypoxylus dichotomus.</title>
        <authorList>
            <person name="Lim S."/>
            <person name="Kim B.-C."/>
        </authorList>
    </citation>
    <scope>NUCLEOTIDE SEQUENCE [LARGE SCALE GENOMIC DNA]</scope>
    <source>
        <strain evidence="21 22">LV19</strain>
    </source>
</reference>
<feature type="domain" description="Mur ligase central" evidence="20">
    <location>
        <begin position="101"/>
        <end position="270"/>
    </location>
</feature>
<dbReference type="NCBIfam" id="TIGR01087">
    <property type="entry name" value="murD"/>
    <property type="match status" value="1"/>
</dbReference>
<evidence type="ECO:0000256" key="12">
    <source>
        <dbReference type="ARBA" id="ARBA00022984"/>
    </source>
</evidence>
<dbReference type="EMBL" id="CP013213">
    <property type="protein sequence ID" value="AMC93177.1"/>
    <property type="molecule type" value="Genomic_DNA"/>
</dbReference>
<dbReference type="InterPro" id="IPR036615">
    <property type="entry name" value="Mur_ligase_C_dom_sf"/>
</dbReference>
<feature type="domain" description="Mur ligase C-terminal" evidence="19">
    <location>
        <begin position="293"/>
        <end position="402"/>
    </location>
</feature>
<comment type="function">
    <text evidence="1 17 18">Cell wall formation. Catalyzes the addition of glutamate to the nucleotide precursor UDP-N-acetylmuramoyl-L-alanine (UMA).</text>
</comment>
<gene>
    <name evidence="17" type="primary">murD</name>
    <name evidence="21" type="ORF">AOC36_04075</name>
</gene>
<comment type="subcellular location">
    <subcellularLocation>
        <location evidence="2 17 18">Cytoplasm</location>
    </subcellularLocation>
</comment>